<accession>A0ABS2CK74</accession>
<protein>
    <submittedName>
        <fullName evidence="2">Uncharacterized protein</fullName>
    </submittedName>
</protein>
<keyword evidence="1" id="KW-1133">Transmembrane helix</keyword>
<evidence type="ECO:0000313" key="2">
    <source>
        <dbReference type="EMBL" id="MBM6400277.1"/>
    </source>
</evidence>
<keyword evidence="1" id="KW-0472">Membrane</keyword>
<gene>
    <name evidence="2" type="ORF">JQN70_07770</name>
</gene>
<evidence type="ECO:0000313" key="3">
    <source>
        <dbReference type="Proteomes" id="UP001430172"/>
    </source>
</evidence>
<dbReference type="RefSeq" id="WP_204130755.1">
    <property type="nucleotide sequence ID" value="NZ_JAFDVD010000008.1"/>
</dbReference>
<proteinExistence type="predicted"/>
<dbReference type="EMBL" id="JAFDVD010000008">
    <property type="protein sequence ID" value="MBM6400277.1"/>
    <property type="molecule type" value="Genomic_DNA"/>
</dbReference>
<dbReference type="Proteomes" id="UP001430172">
    <property type="component" value="Unassembled WGS sequence"/>
</dbReference>
<reference evidence="2" key="1">
    <citation type="submission" date="2021-02" db="EMBL/GenBank/DDBJ databases">
        <title>Phycicoccus sp. MQZ13P-5T, whole genome shotgun sequence.</title>
        <authorList>
            <person name="Tuo L."/>
        </authorList>
    </citation>
    <scope>NUCLEOTIDE SEQUENCE</scope>
    <source>
        <strain evidence="2">MQZ13P-5</strain>
    </source>
</reference>
<feature type="transmembrane region" description="Helical" evidence="1">
    <location>
        <begin position="21"/>
        <end position="42"/>
    </location>
</feature>
<keyword evidence="3" id="KW-1185">Reference proteome</keyword>
<organism evidence="2 3">
    <name type="scientific">Phycicoccus sonneratiae</name>
    <dbReference type="NCBI Taxonomy" id="2807628"/>
    <lineage>
        <taxon>Bacteria</taxon>
        <taxon>Bacillati</taxon>
        <taxon>Actinomycetota</taxon>
        <taxon>Actinomycetes</taxon>
        <taxon>Micrococcales</taxon>
        <taxon>Intrasporangiaceae</taxon>
        <taxon>Phycicoccus</taxon>
    </lineage>
</organism>
<evidence type="ECO:0000256" key="1">
    <source>
        <dbReference type="SAM" id="Phobius"/>
    </source>
</evidence>
<comment type="caution">
    <text evidence="2">The sequence shown here is derived from an EMBL/GenBank/DDBJ whole genome shotgun (WGS) entry which is preliminary data.</text>
</comment>
<name>A0ABS2CK74_9MICO</name>
<keyword evidence="1" id="KW-0812">Transmembrane</keyword>
<sequence length="108" mass="11967">MAKFDPALMSPSSIALPRPRGCAFFALTIIGGLVFEMHVGLIDCTQHVVDSQMRPSKFVLVWPRVASTNVVEIRGTIGTDELLALREQMISVRPEVRSLGDPVQRDLY</sequence>